<comment type="subcellular location">
    <subcellularLocation>
        <location evidence="1">Membrane</location>
        <topology evidence="1">Multi-pass membrane protein</topology>
    </subcellularLocation>
</comment>
<keyword evidence="10" id="KW-1185">Reference proteome</keyword>
<comment type="similarity">
    <text evidence="2">Belongs to the EamA transporter family.</text>
</comment>
<evidence type="ECO:0000256" key="2">
    <source>
        <dbReference type="ARBA" id="ARBA00007362"/>
    </source>
</evidence>
<gene>
    <name evidence="9" type="ORF">SAMN04488503_0620</name>
</gene>
<organism evidence="9 10">
    <name type="scientific">Humidesulfovibrio mexicanus</name>
    <dbReference type="NCBI Taxonomy" id="147047"/>
    <lineage>
        <taxon>Bacteria</taxon>
        <taxon>Pseudomonadati</taxon>
        <taxon>Thermodesulfobacteriota</taxon>
        <taxon>Desulfovibrionia</taxon>
        <taxon>Desulfovibrionales</taxon>
        <taxon>Desulfovibrionaceae</taxon>
        <taxon>Humidesulfovibrio</taxon>
    </lineage>
</organism>
<dbReference type="PANTHER" id="PTHR32322:SF2">
    <property type="entry name" value="EAMA DOMAIN-CONTAINING PROTEIN"/>
    <property type="match status" value="1"/>
</dbReference>
<name>A0A238Y1T0_9BACT</name>
<feature type="transmembrane region" description="Helical" evidence="7">
    <location>
        <begin position="274"/>
        <end position="290"/>
    </location>
</feature>
<evidence type="ECO:0000313" key="9">
    <source>
        <dbReference type="EMBL" id="SNR65165.1"/>
    </source>
</evidence>
<feature type="transmembrane region" description="Helical" evidence="7">
    <location>
        <begin position="126"/>
        <end position="144"/>
    </location>
</feature>
<dbReference type="EMBL" id="FZOC01000001">
    <property type="protein sequence ID" value="SNR65165.1"/>
    <property type="molecule type" value="Genomic_DNA"/>
</dbReference>
<dbReference type="InterPro" id="IPR037185">
    <property type="entry name" value="EmrE-like"/>
</dbReference>
<evidence type="ECO:0000256" key="5">
    <source>
        <dbReference type="ARBA" id="ARBA00023136"/>
    </source>
</evidence>
<evidence type="ECO:0000256" key="7">
    <source>
        <dbReference type="SAM" id="Phobius"/>
    </source>
</evidence>
<feature type="transmembrane region" description="Helical" evidence="7">
    <location>
        <begin position="39"/>
        <end position="58"/>
    </location>
</feature>
<evidence type="ECO:0000256" key="6">
    <source>
        <dbReference type="SAM" id="MobiDB-lite"/>
    </source>
</evidence>
<dbReference type="InterPro" id="IPR000620">
    <property type="entry name" value="EamA_dom"/>
</dbReference>
<feature type="transmembrane region" description="Helical" evidence="7">
    <location>
        <begin position="186"/>
        <end position="204"/>
    </location>
</feature>
<keyword evidence="5 7" id="KW-0472">Membrane</keyword>
<reference evidence="9 10" key="1">
    <citation type="submission" date="2017-06" db="EMBL/GenBank/DDBJ databases">
        <authorList>
            <person name="Kim H.J."/>
            <person name="Triplett B.A."/>
        </authorList>
    </citation>
    <scope>NUCLEOTIDE SEQUENCE [LARGE SCALE GENOMIC DNA]</scope>
    <source>
        <strain evidence="9 10">DSM 13116</strain>
    </source>
</reference>
<dbReference type="SUPFAM" id="SSF103481">
    <property type="entry name" value="Multidrug resistance efflux transporter EmrE"/>
    <property type="match status" value="2"/>
</dbReference>
<feature type="transmembrane region" description="Helical" evidence="7">
    <location>
        <begin position="216"/>
        <end position="237"/>
    </location>
</feature>
<feature type="transmembrane region" description="Helical" evidence="7">
    <location>
        <begin position="249"/>
        <end position="268"/>
    </location>
</feature>
<feature type="transmembrane region" description="Helical" evidence="7">
    <location>
        <begin position="70"/>
        <end position="87"/>
    </location>
</feature>
<dbReference type="Proteomes" id="UP000198324">
    <property type="component" value="Unassembled WGS sequence"/>
</dbReference>
<feature type="transmembrane region" description="Helical" evidence="7">
    <location>
        <begin position="156"/>
        <end position="174"/>
    </location>
</feature>
<dbReference type="AlphaFoldDB" id="A0A238Y1T0"/>
<feature type="region of interest" description="Disordered" evidence="6">
    <location>
        <begin position="293"/>
        <end position="312"/>
    </location>
</feature>
<dbReference type="Pfam" id="PF00892">
    <property type="entry name" value="EamA"/>
    <property type="match status" value="2"/>
</dbReference>
<evidence type="ECO:0000259" key="8">
    <source>
        <dbReference type="Pfam" id="PF00892"/>
    </source>
</evidence>
<dbReference type="PANTHER" id="PTHR32322">
    <property type="entry name" value="INNER MEMBRANE TRANSPORTER"/>
    <property type="match status" value="1"/>
</dbReference>
<evidence type="ECO:0000256" key="3">
    <source>
        <dbReference type="ARBA" id="ARBA00022692"/>
    </source>
</evidence>
<keyword evidence="3 7" id="KW-0812">Transmembrane</keyword>
<feature type="domain" description="EamA" evidence="8">
    <location>
        <begin position="12"/>
        <end position="142"/>
    </location>
</feature>
<evidence type="ECO:0000256" key="1">
    <source>
        <dbReference type="ARBA" id="ARBA00004141"/>
    </source>
</evidence>
<evidence type="ECO:0000313" key="10">
    <source>
        <dbReference type="Proteomes" id="UP000198324"/>
    </source>
</evidence>
<feature type="domain" description="EamA" evidence="8">
    <location>
        <begin position="156"/>
        <end position="289"/>
    </location>
</feature>
<dbReference type="GO" id="GO:0016020">
    <property type="term" value="C:membrane"/>
    <property type="evidence" value="ECO:0007669"/>
    <property type="project" value="UniProtKB-SubCell"/>
</dbReference>
<evidence type="ECO:0000256" key="4">
    <source>
        <dbReference type="ARBA" id="ARBA00022989"/>
    </source>
</evidence>
<keyword evidence="4 7" id="KW-1133">Transmembrane helix</keyword>
<dbReference type="InterPro" id="IPR050638">
    <property type="entry name" value="AA-Vitamin_Transporters"/>
</dbReference>
<accession>A0A238Y1T0</accession>
<proteinExistence type="inferred from homology"/>
<feature type="transmembrane region" description="Helical" evidence="7">
    <location>
        <begin position="12"/>
        <end position="33"/>
    </location>
</feature>
<protein>
    <submittedName>
        <fullName evidence="9">Permease of the drug/metabolite transporter (DMT) superfamily</fullName>
    </submittedName>
</protein>
<dbReference type="RefSeq" id="WP_089271588.1">
    <property type="nucleotide sequence ID" value="NZ_FZOC01000001.1"/>
</dbReference>
<sequence>MTDERRAALLPMLALTAASILWASAFIAFKLAFQAYDTMFVVFARMVVAVLCFMPLYPRFRSQPYRKGDWKPIALMGLCEPGLYFLFETAAIKNTEAAQAGMITAMLPLLVAVGAHFILKERVSARTWAGFGLAVCGAVLLSLLSSATENAPNPTMGNFLEFLAMCCAMGYTILLKKLSARYSPMFLTFTQAAFGCLFFLPLMFLPGQSLPREFVLVPALSIAYLGAASTMGAYGLYSYGVSKIPASQASAFINLIPVATVLMAWAVLGETFGLGQYLASALVLGGVFLSQDRSSRAAPGQNPASRNGKARG</sequence>
<feature type="transmembrane region" description="Helical" evidence="7">
    <location>
        <begin position="99"/>
        <end position="119"/>
    </location>
</feature>
<dbReference type="OrthoDB" id="5416392at2"/>